<evidence type="ECO:0000313" key="3">
    <source>
        <dbReference type="EMBL" id="MFC3890417.1"/>
    </source>
</evidence>
<evidence type="ECO:0000313" key="4">
    <source>
        <dbReference type="Proteomes" id="UP001595690"/>
    </source>
</evidence>
<dbReference type="InterPro" id="IPR036365">
    <property type="entry name" value="PGBD-like_sf"/>
</dbReference>
<dbReference type="SUPFAM" id="SSF47090">
    <property type="entry name" value="PGBD-like"/>
    <property type="match status" value="1"/>
</dbReference>
<accession>A0ABV8BJX6</accession>
<dbReference type="InterPro" id="IPR036366">
    <property type="entry name" value="PGBDSf"/>
</dbReference>
<protein>
    <submittedName>
        <fullName evidence="3">Peptidoglycan-binding protein</fullName>
    </submittedName>
</protein>
<feature type="domain" description="Peptidoglycan binding-like" evidence="2">
    <location>
        <begin position="106"/>
        <end position="143"/>
    </location>
</feature>
<evidence type="ECO:0000259" key="2">
    <source>
        <dbReference type="Pfam" id="PF01471"/>
    </source>
</evidence>
<evidence type="ECO:0000256" key="1">
    <source>
        <dbReference type="SAM" id="SignalP"/>
    </source>
</evidence>
<dbReference type="RefSeq" id="WP_382368168.1">
    <property type="nucleotide sequence ID" value="NZ_JBHRZI010000004.1"/>
</dbReference>
<comment type="caution">
    <text evidence="3">The sequence shown here is derived from an EMBL/GenBank/DDBJ whole genome shotgun (WGS) entry which is preliminary data.</text>
</comment>
<keyword evidence="1" id="KW-0732">Signal</keyword>
<dbReference type="Gene3D" id="1.10.101.10">
    <property type="entry name" value="PGBD-like superfamily/PGBD"/>
    <property type="match status" value="1"/>
</dbReference>
<dbReference type="Pfam" id="PF01471">
    <property type="entry name" value="PG_binding_1"/>
    <property type="match status" value="1"/>
</dbReference>
<feature type="signal peptide" evidence="1">
    <location>
        <begin position="1"/>
        <end position="34"/>
    </location>
</feature>
<proteinExistence type="predicted"/>
<organism evidence="3 4">
    <name type="scientific">Lentzea rhizosphaerae</name>
    <dbReference type="NCBI Taxonomy" id="2041025"/>
    <lineage>
        <taxon>Bacteria</taxon>
        <taxon>Bacillati</taxon>
        <taxon>Actinomycetota</taxon>
        <taxon>Actinomycetes</taxon>
        <taxon>Pseudonocardiales</taxon>
        <taxon>Pseudonocardiaceae</taxon>
        <taxon>Lentzea</taxon>
    </lineage>
</organism>
<reference evidence="4" key="1">
    <citation type="journal article" date="2019" name="Int. J. Syst. Evol. Microbiol.">
        <title>The Global Catalogue of Microorganisms (GCM) 10K type strain sequencing project: providing services to taxonomists for standard genome sequencing and annotation.</title>
        <authorList>
            <consortium name="The Broad Institute Genomics Platform"/>
            <consortium name="The Broad Institute Genome Sequencing Center for Infectious Disease"/>
            <person name="Wu L."/>
            <person name="Ma J."/>
        </authorList>
    </citation>
    <scope>NUCLEOTIDE SEQUENCE [LARGE SCALE GENOMIC DNA]</scope>
    <source>
        <strain evidence="4">CGMCC 4.7405</strain>
    </source>
</reference>
<keyword evidence="4" id="KW-1185">Reference proteome</keyword>
<name>A0ABV8BJX6_9PSEU</name>
<gene>
    <name evidence="3" type="ORF">ACFOWZ_02950</name>
</gene>
<dbReference type="Proteomes" id="UP001595690">
    <property type="component" value="Unassembled WGS sequence"/>
</dbReference>
<dbReference type="EMBL" id="JBHRZI010000004">
    <property type="protein sequence ID" value="MFC3890417.1"/>
    <property type="molecule type" value="Genomic_DNA"/>
</dbReference>
<sequence>MKPNLGPLRRAGLGIAAVALAVSGMAVSTGSASAATPLCQKMITYVNAAGNRIVVPATNTNSTTCNIGSDLVANTAVVAGLQRGLIQCYPGVRLAAPYGNEFVRDLDRDGSFGPRTEAAVKGVQKYVRSAPDGIYGPNTRDRMKFPSGTTCKPYRV</sequence>
<feature type="chain" id="PRO_5046909942" evidence="1">
    <location>
        <begin position="35"/>
        <end position="156"/>
    </location>
</feature>
<dbReference type="InterPro" id="IPR002477">
    <property type="entry name" value="Peptidoglycan-bd-like"/>
</dbReference>